<keyword evidence="2" id="KW-1185">Reference proteome</keyword>
<reference evidence="1 2" key="1">
    <citation type="submission" date="2017-06" db="EMBL/GenBank/DDBJ databases">
        <authorList>
            <person name="Kim H.J."/>
            <person name="Triplett B.A."/>
        </authorList>
    </citation>
    <scope>NUCLEOTIDE SEQUENCE [LARGE SCALE GENOMIC DNA]</scope>
    <source>
        <strain evidence="1 2">DSM 19307</strain>
    </source>
</reference>
<dbReference type="Proteomes" id="UP000198393">
    <property type="component" value="Unassembled WGS sequence"/>
</dbReference>
<protein>
    <submittedName>
        <fullName evidence="1">Uncharacterized protein</fullName>
    </submittedName>
</protein>
<evidence type="ECO:0000313" key="1">
    <source>
        <dbReference type="EMBL" id="SNS91713.1"/>
    </source>
</evidence>
<sequence>MVKLLVMDYNRSHRNNYNTYEFLEGIGFMYLKSEDKNQRHGDS</sequence>
<gene>
    <name evidence="1" type="ORF">SAMN05421640_1619</name>
</gene>
<organism evidence="1 2">
    <name type="scientific">Ekhidna lutea</name>
    <dbReference type="NCBI Taxonomy" id="447679"/>
    <lineage>
        <taxon>Bacteria</taxon>
        <taxon>Pseudomonadati</taxon>
        <taxon>Bacteroidota</taxon>
        <taxon>Cytophagia</taxon>
        <taxon>Cytophagales</taxon>
        <taxon>Reichenbachiellaceae</taxon>
        <taxon>Ekhidna</taxon>
    </lineage>
</organism>
<accession>A0A239IF94</accession>
<proteinExistence type="predicted"/>
<name>A0A239IF94_EKHLU</name>
<evidence type="ECO:0000313" key="2">
    <source>
        <dbReference type="Proteomes" id="UP000198393"/>
    </source>
</evidence>
<dbReference type="AlphaFoldDB" id="A0A239IF94"/>
<dbReference type="EMBL" id="FZPD01000003">
    <property type="protein sequence ID" value="SNS91713.1"/>
    <property type="molecule type" value="Genomic_DNA"/>
</dbReference>